<gene>
    <name evidence="2" type="ORF">CDG81_06720</name>
    <name evidence="3" type="ORF">IL38_21750</name>
</gene>
<dbReference type="SMART" id="SM00530">
    <property type="entry name" value="HTH_XRE"/>
    <property type="match status" value="1"/>
</dbReference>
<evidence type="ECO:0000313" key="4">
    <source>
        <dbReference type="Proteomes" id="UP000029737"/>
    </source>
</evidence>
<dbReference type="Gene3D" id="1.10.260.40">
    <property type="entry name" value="lambda repressor-like DNA-binding domains"/>
    <property type="match status" value="1"/>
</dbReference>
<evidence type="ECO:0000259" key="1">
    <source>
        <dbReference type="PROSITE" id="PS50943"/>
    </source>
</evidence>
<evidence type="ECO:0000313" key="5">
    <source>
        <dbReference type="Proteomes" id="UP000215043"/>
    </source>
</evidence>
<dbReference type="Proteomes" id="UP000029737">
    <property type="component" value="Unassembled WGS sequence"/>
</dbReference>
<evidence type="ECO:0000313" key="3">
    <source>
        <dbReference type="EMBL" id="KGI79819.1"/>
    </source>
</evidence>
<dbReference type="Pfam" id="PF19054">
    <property type="entry name" value="DUF5753"/>
    <property type="match status" value="1"/>
</dbReference>
<dbReference type="GO" id="GO:0003677">
    <property type="term" value="F:DNA binding"/>
    <property type="evidence" value="ECO:0007669"/>
    <property type="project" value="UniProtKB-KW"/>
</dbReference>
<reference evidence="2 5" key="2">
    <citation type="submission" date="2017-08" db="EMBL/GenBank/DDBJ databases">
        <title>The complete genome sequence of moderately halophilic actinomycete Actinopolyspora erythraea YIM 90600, the producer of novel erythromycin, novel actinopolysporins A-C and tubercidin.</title>
        <authorList>
            <person name="Yin M."/>
            <person name="Tang S."/>
        </authorList>
    </citation>
    <scope>NUCLEOTIDE SEQUENCE [LARGE SCALE GENOMIC DNA]</scope>
    <source>
        <strain evidence="2 5">YIM 90600</strain>
    </source>
</reference>
<keyword evidence="3" id="KW-0238">DNA-binding</keyword>
<dbReference type="EMBL" id="CP022752">
    <property type="protein sequence ID" value="ASU80897.1"/>
    <property type="molecule type" value="Genomic_DNA"/>
</dbReference>
<dbReference type="CDD" id="cd00093">
    <property type="entry name" value="HTH_XRE"/>
    <property type="match status" value="1"/>
</dbReference>
<dbReference type="OrthoDB" id="3630543at2"/>
<dbReference type="PROSITE" id="PS50943">
    <property type="entry name" value="HTH_CROC1"/>
    <property type="match status" value="1"/>
</dbReference>
<reference evidence="3 4" key="1">
    <citation type="journal article" date="2014" name="PLoS ONE">
        <title>Identification and Characterization of a New Erythromycin Biosynthetic Gene Cluster in Actinopolyspora erythraea YIM90600, a Novel Erythronolide-Producing Halophilic Actinomycete Isolated from Salt Field.</title>
        <authorList>
            <person name="Chen D."/>
            <person name="Feng J."/>
            <person name="Huang L."/>
            <person name="Zhang Q."/>
            <person name="Wu J."/>
            <person name="Zhu X."/>
            <person name="Duan Y."/>
            <person name="Xu Z."/>
        </authorList>
    </citation>
    <scope>NUCLEOTIDE SEQUENCE [LARGE SCALE GENOMIC DNA]</scope>
    <source>
        <strain evidence="3 4">YIM90600</strain>
    </source>
</reference>
<dbReference type="EMBL" id="JPMV01000039">
    <property type="protein sequence ID" value="KGI79819.1"/>
    <property type="molecule type" value="Genomic_DNA"/>
</dbReference>
<name>A0A099D176_9ACTN</name>
<dbReference type="eggNOG" id="COG1396">
    <property type="taxonomic scope" value="Bacteria"/>
</dbReference>
<proteinExistence type="predicted"/>
<keyword evidence="4" id="KW-1185">Reference proteome</keyword>
<feature type="domain" description="HTH cro/C1-type" evidence="1">
    <location>
        <begin position="17"/>
        <end position="71"/>
    </location>
</feature>
<dbReference type="AlphaFoldDB" id="A0A099D176"/>
<evidence type="ECO:0000313" key="2">
    <source>
        <dbReference type="EMBL" id="ASU80897.1"/>
    </source>
</evidence>
<protein>
    <submittedName>
        <fullName evidence="3">DNA-binding protein</fullName>
    </submittedName>
    <submittedName>
        <fullName evidence="2">XRE family transcriptional regulator</fullName>
    </submittedName>
</protein>
<dbReference type="HOGENOM" id="CLU_055817_1_1_11"/>
<dbReference type="KEGG" id="aey:CDG81_06720"/>
<dbReference type="InterPro" id="IPR043917">
    <property type="entry name" value="DUF5753"/>
</dbReference>
<accession>A0A099D176</accession>
<dbReference type="Proteomes" id="UP000215043">
    <property type="component" value="Chromosome"/>
</dbReference>
<sequence length="291" mass="32974">MAHSRPTIQRRQLGAELRRLREAASKSQKEAAEVIECDSSLLSRTERGERSLKIVELNALLELYEAPAAKREEIIQLGQLARQRQSRRMFSDALPGAFRRVSDHEREAREIQYSEPDLIPGLLQTEDYIRALMHAGRSAVSEADPDEIETHVQFRLERQELLTMSHPPVMWFVIGEAALRRPVRSKSILREQLLYLLKVIDEHQNVITQVAPLSIPDHPLLGGSIGIFRFDGTVPDIAHQSTFIGGGVYIDDEQDIAECAHAFDRLRAVALGPEDSRAFIAKRAKELDHEH</sequence>
<dbReference type="InterPro" id="IPR001387">
    <property type="entry name" value="Cro/C1-type_HTH"/>
</dbReference>
<dbReference type="SUPFAM" id="SSF47413">
    <property type="entry name" value="lambda repressor-like DNA-binding domains"/>
    <property type="match status" value="1"/>
</dbReference>
<organism evidence="2 5">
    <name type="scientific">Actinopolyspora erythraea</name>
    <dbReference type="NCBI Taxonomy" id="414996"/>
    <lineage>
        <taxon>Bacteria</taxon>
        <taxon>Bacillati</taxon>
        <taxon>Actinomycetota</taxon>
        <taxon>Actinomycetes</taxon>
        <taxon>Actinopolysporales</taxon>
        <taxon>Actinopolysporaceae</taxon>
        <taxon>Actinopolyspora</taxon>
    </lineage>
</organism>
<dbReference type="InterPro" id="IPR010982">
    <property type="entry name" value="Lambda_DNA-bd_dom_sf"/>
</dbReference>
<dbReference type="Pfam" id="PF13560">
    <property type="entry name" value="HTH_31"/>
    <property type="match status" value="1"/>
</dbReference>